<dbReference type="Gene3D" id="3.40.50.450">
    <property type="match status" value="1"/>
</dbReference>
<dbReference type="AlphaFoldDB" id="A0A9D1NG52"/>
<gene>
    <name evidence="1" type="ORF">IAC74_02705</name>
</gene>
<evidence type="ECO:0000313" key="2">
    <source>
        <dbReference type="Proteomes" id="UP000886743"/>
    </source>
</evidence>
<evidence type="ECO:0000313" key="1">
    <source>
        <dbReference type="EMBL" id="HIV02460.1"/>
    </source>
</evidence>
<reference evidence="1" key="1">
    <citation type="submission" date="2020-10" db="EMBL/GenBank/DDBJ databases">
        <authorList>
            <person name="Gilroy R."/>
        </authorList>
    </citation>
    <scope>NUCLEOTIDE SEQUENCE</scope>
    <source>
        <strain evidence="1">4920</strain>
    </source>
</reference>
<sequence length="153" mass="17150">MPKKERACCFVGAEVLFGEDLASLTGRVVAELENLLEQGVDTFYSGAMPGFDLLCAAVVAEMKKQYPGISLVFLPPCRGWERRLHGGWSDLYRQILPLAVRASYTVKPKTTRCVRVRNEKMLKRSGTVIAHCPHMWDMGRECIESCEANVIEV</sequence>
<dbReference type="InterPro" id="IPR010697">
    <property type="entry name" value="YspA"/>
</dbReference>
<accession>A0A9D1NG52</accession>
<protein>
    <submittedName>
        <fullName evidence="1">DUF1273 family protein</fullName>
    </submittedName>
</protein>
<organism evidence="1 2">
    <name type="scientific">Candidatus Aphodoplasma excrementigallinarum</name>
    <dbReference type="NCBI Taxonomy" id="2840673"/>
    <lineage>
        <taxon>Bacteria</taxon>
        <taxon>Bacillati</taxon>
        <taxon>Bacillota</taxon>
        <taxon>Clostridia</taxon>
        <taxon>Eubacteriales</taxon>
        <taxon>Candidatus Aphodoplasma</taxon>
    </lineage>
</organism>
<dbReference type="SUPFAM" id="SSF102405">
    <property type="entry name" value="MCP/YpsA-like"/>
    <property type="match status" value="1"/>
</dbReference>
<comment type="caution">
    <text evidence="1">The sequence shown here is derived from an EMBL/GenBank/DDBJ whole genome shotgun (WGS) entry which is preliminary data.</text>
</comment>
<dbReference type="Pfam" id="PF06908">
    <property type="entry name" value="YpsA"/>
    <property type="match status" value="1"/>
</dbReference>
<dbReference type="Proteomes" id="UP000886743">
    <property type="component" value="Unassembled WGS sequence"/>
</dbReference>
<dbReference type="EMBL" id="DVOF01000078">
    <property type="protein sequence ID" value="HIV02460.1"/>
    <property type="molecule type" value="Genomic_DNA"/>
</dbReference>
<proteinExistence type="predicted"/>
<reference evidence="1" key="2">
    <citation type="journal article" date="2021" name="PeerJ">
        <title>Extensive microbial diversity within the chicken gut microbiome revealed by metagenomics and culture.</title>
        <authorList>
            <person name="Gilroy R."/>
            <person name="Ravi A."/>
            <person name="Getino M."/>
            <person name="Pursley I."/>
            <person name="Horton D.L."/>
            <person name="Alikhan N.F."/>
            <person name="Baker D."/>
            <person name="Gharbi K."/>
            <person name="Hall N."/>
            <person name="Watson M."/>
            <person name="Adriaenssens E.M."/>
            <person name="Foster-Nyarko E."/>
            <person name="Jarju S."/>
            <person name="Secka A."/>
            <person name="Antonio M."/>
            <person name="Oren A."/>
            <person name="Chaudhuri R.R."/>
            <person name="La Ragione R."/>
            <person name="Hildebrand F."/>
            <person name="Pallen M.J."/>
        </authorList>
    </citation>
    <scope>NUCLEOTIDE SEQUENCE</scope>
    <source>
        <strain evidence="1">4920</strain>
    </source>
</reference>
<name>A0A9D1NG52_9FIRM</name>